<sequence>MGCWGVGQEVTAGAGWVLGGGGRRKLERGCSCCAMKVERGEVPEGRERWASGAHCRPWRGRGGLPCREVQARGRGVRVPEIRRLRGAWRHDLTRPAWILHRSAVGGEGGVDWSRVAWEDGVVGAS</sequence>
<dbReference type="AlphaFoldDB" id="A0A8R7QD99"/>
<dbReference type="Gramene" id="TuG1812G0500001693.01.T01">
    <property type="protein sequence ID" value="TuG1812G0500001693.01.T01.cds240089"/>
    <property type="gene ID" value="TuG1812G0500001693.01"/>
</dbReference>
<protein>
    <submittedName>
        <fullName evidence="1">Uncharacterized protein</fullName>
    </submittedName>
</protein>
<name>A0A8R7QD99_TRIUA</name>
<reference evidence="2" key="1">
    <citation type="journal article" date="2013" name="Nature">
        <title>Draft genome of the wheat A-genome progenitor Triticum urartu.</title>
        <authorList>
            <person name="Ling H.Q."/>
            <person name="Zhao S."/>
            <person name="Liu D."/>
            <person name="Wang J."/>
            <person name="Sun H."/>
            <person name="Zhang C."/>
            <person name="Fan H."/>
            <person name="Li D."/>
            <person name="Dong L."/>
            <person name="Tao Y."/>
            <person name="Gao C."/>
            <person name="Wu H."/>
            <person name="Li Y."/>
            <person name="Cui Y."/>
            <person name="Guo X."/>
            <person name="Zheng S."/>
            <person name="Wang B."/>
            <person name="Yu K."/>
            <person name="Liang Q."/>
            <person name="Yang W."/>
            <person name="Lou X."/>
            <person name="Chen J."/>
            <person name="Feng M."/>
            <person name="Jian J."/>
            <person name="Zhang X."/>
            <person name="Luo G."/>
            <person name="Jiang Y."/>
            <person name="Liu J."/>
            <person name="Wang Z."/>
            <person name="Sha Y."/>
            <person name="Zhang B."/>
            <person name="Wu H."/>
            <person name="Tang D."/>
            <person name="Shen Q."/>
            <person name="Xue P."/>
            <person name="Zou S."/>
            <person name="Wang X."/>
            <person name="Liu X."/>
            <person name="Wang F."/>
            <person name="Yang Y."/>
            <person name="An X."/>
            <person name="Dong Z."/>
            <person name="Zhang K."/>
            <person name="Zhang X."/>
            <person name="Luo M.C."/>
            <person name="Dvorak J."/>
            <person name="Tong Y."/>
            <person name="Wang J."/>
            <person name="Yang H."/>
            <person name="Li Z."/>
            <person name="Wang D."/>
            <person name="Zhang A."/>
            <person name="Wang J."/>
        </authorList>
    </citation>
    <scope>NUCLEOTIDE SEQUENCE</scope>
    <source>
        <strain evidence="2">cv. G1812</strain>
    </source>
</reference>
<reference evidence="1" key="3">
    <citation type="submission" date="2022-06" db="UniProtKB">
        <authorList>
            <consortium name="EnsemblPlants"/>
        </authorList>
    </citation>
    <scope>IDENTIFICATION</scope>
</reference>
<keyword evidence="2" id="KW-1185">Reference proteome</keyword>
<organism evidence="1 2">
    <name type="scientific">Triticum urartu</name>
    <name type="common">Red wild einkorn</name>
    <name type="synonym">Crithodium urartu</name>
    <dbReference type="NCBI Taxonomy" id="4572"/>
    <lineage>
        <taxon>Eukaryota</taxon>
        <taxon>Viridiplantae</taxon>
        <taxon>Streptophyta</taxon>
        <taxon>Embryophyta</taxon>
        <taxon>Tracheophyta</taxon>
        <taxon>Spermatophyta</taxon>
        <taxon>Magnoliopsida</taxon>
        <taxon>Liliopsida</taxon>
        <taxon>Poales</taxon>
        <taxon>Poaceae</taxon>
        <taxon>BOP clade</taxon>
        <taxon>Pooideae</taxon>
        <taxon>Triticodae</taxon>
        <taxon>Triticeae</taxon>
        <taxon>Triticinae</taxon>
        <taxon>Triticum</taxon>
    </lineage>
</organism>
<dbReference type="Proteomes" id="UP000015106">
    <property type="component" value="Chromosome 5"/>
</dbReference>
<accession>A0A8R7QD99</accession>
<proteinExistence type="predicted"/>
<evidence type="ECO:0000313" key="2">
    <source>
        <dbReference type="Proteomes" id="UP000015106"/>
    </source>
</evidence>
<dbReference type="EnsemblPlants" id="TuG1812G0500001693.01.T01">
    <property type="protein sequence ID" value="TuG1812G0500001693.01.T01.cds240089"/>
    <property type="gene ID" value="TuG1812G0500001693.01"/>
</dbReference>
<reference evidence="1" key="2">
    <citation type="submission" date="2018-03" db="EMBL/GenBank/DDBJ databases">
        <title>The Triticum urartu genome reveals the dynamic nature of wheat genome evolution.</title>
        <authorList>
            <person name="Ling H."/>
            <person name="Ma B."/>
            <person name="Shi X."/>
            <person name="Liu H."/>
            <person name="Dong L."/>
            <person name="Sun H."/>
            <person name="Cao Y."/>
            <person name="Gao Q."/>
            <person name="Zheng S."/>
            <person name="Li Y."/>
            <person name="Yu Y."/>
            <person name="Du H."/>
            <person name="Qi M."/>
            <person name="Li Y."/>
            <person name="Yu H."/>
            <person name="Cui Y."/>
            <person name="Wang N."/>
            <person name="Chen C."/>
            <person name="Wu H."/>
            <person name="Zhao Y."/>
            <person name="Zhang J."/>
            <person name="Li Y."/>
            <person name="Zhou W."/>
            <person name="Zhang B."/>
            <person name="Hu W."/>
            <person name="Eijk M."/>
            <person name="Tang J."/>
            <person name="Witsenboer H."/>
            <person name="Zhao S."/>
            <person name="Li Z."/>
            <person name="Zhang A."/>
            <person name="Wang D."/>
            <person name="Liang C."/>
        </authorList>
    </citation>
    <scope>NUCLEOTIDE SEQUENCE [LARGE SCALE GENOMIC DNA]</scope>
    <source>
        <strain evidence="1">cv. G1812</strain>
    </source>
</reference>
<evidence type="ECO:0000313" key="1">
    <source>
        <dbReference type="EnsemblPlants" id="TuG1812G0500001693.01.T01.cds240089"/>
    </source>
</evidence>